<proteinExistence type="predicted"/>
<dbReference type="Proteomes" id="UP000192917">
    <property type="component" value="Unassembled WGS sequence"/>
</dbReference>
<gene>
    <name evidence="1" type="ORF">SAMN05428998_11115</name>
</gene>
<evidence type="ECO:0000313" key="1">
    <source>
        <dbReference type="EMBL" id="SMF32113.1"/>
    </source>
</evidence>
<dbReference type="PROSITE" id="PS51257">
    <property type="entry name" value="PROKAR_LIPOPROTEIN"/>
    <property type="match status" value="1"/>
</dbReference>
<accession>A0A1Y6BX41</accession>
<evidence type="ECO:0000313" key="2">
    <source>
        <dbReference type="Proteomes" id="UP000192917"/>
    </source>
</evidence>
<reference evidence="1 2" key="1">
    <citation type="submission" date="2017-04" db="EMBL/GenBank/DDBJ databases">
        <authorList>
            <person name="Afonso C.L."/>
            <person name="Miller P.J."/>
            <person name="Scott M.A."/>
            <person name="Spackman E."/>
            <person name="Goraichik I."/>
            <person name="Dimitrov K.M."/>
            <person name="Suarez D.L."/>
            <person name="Swayne D.E."/>
        </authorList>
    </citation>
    <scope>NUCLEOTIDE SEQUENCE [LARGE SCALE GENOMIC DNA]</scope>
    <source>
        <strain evidence="1 2">USBA 355</strain>
    </source>
</reference>
<sequence>MTTVRPPLARSLLALGTLLAAGLLLAGCRTDGIHRWGTAADAMSSGDRAPASEDDSAAAMRRLFSPLRTGPAGR</sequence>
<protein>
    <submittedName>
        <fullName evidence="1">Uncharacterized protein</fullName>
    </submittedName>
</protein>
<name>A0A1Y6BX41_9PROT</name>
<dbReference type="EMBL" id="FWZX01000011">
    <property type="protein sequence ID" value="SMF32113.1"/>
    <property type="molecule type" value="Genomic_DNA"/>
</dbReference>
<keyword evidence="2" id="KW-1185">Reference proteome</keyword>
<dbReference type="AlphaFoldDB" id="A0A1Y6BX41"/>
<organism evidence="1 2">
    <name type="scientific">Tistlia consotensis USBA 355</name>
    <dbReference type="NCBI Taxonomy" id="560819"/>
    <lineage>
        <taxon>Bacteria</taxon>
        <taxon>Pseudomonadati</taxon>
        <taxon>Pseudomonadota</taxon>
        <taxon>Alphaproteobacteria</taxon>
        <taxon>Rhodospirillales</taxon>
        <taxon>Rhodovibrionaceae</taxon>
        <taxon>Tistlia</taxon>
    </lineage>
</organism>
<dbReference type="RefSeq" id="WP_085123397.1">
    <property type="nucleotide sequence ID" value="NZ_FWZX01000011.1"/>
</dbReference>